<accession>A0A0H3C249</accession>
<reference evidence="1 2" key="1">
    <citation type="journal article" date="2011" name="J. Bacteriol.">
        <title>Whole-genome sequences of thirteen isolates of Borrelia burgdorferi.</title>
        <authorList>
            <person name="Schutzer S.E."/>
            <person name="Fraser-Liggett C.M."/>
            <person name="Casjens S.R."/>
            <person name="Qiu W.G."/>
            <person name="Dunn J.J."/>
            <person name="Mongodin E.F."/>
            <person name="Luft B.J."/>
        </authorList>
    </citation>
    <scope>NUCLEOTIDE SEQUENCE [LARGE SCALE GENOMIC DNA]</scope>
    <source>
        <strain evidence="1 2">ZS7</strain>
        <plasmid evidence="1 2">ZS7_lp25</plasmid>
    </source>
</reference>
<evidence type="ECO:0000313" key="2">
    <source>
        <dbReference type="Proteomes" id="UP000006901"/>
    </source>
</evidence>
<dbReference type="EMBL" id="CP001198">
    <property type="protein sequence ID" value="ACK74189.1"/>
    <property type="molecule type" value="Genomic_DNA"/>
</dbReference>
<organism evidence="1 2">
    <name type="scientific">Borreliella burgdorferi (strain ZS7)</name>
    <name type="common">Borrelia burgdorferi</name>
    <dbReference type="NCBI Taxonomy" id="445985"/>
    <lineage>
        <taxon>Bacteria</taxon>
        <taxon>Pseudomonadati</taxon>
        <taxon>Spirochaetota</taxon>
        <taxon>Spirochaetia</taxon>
        <taxon>Spirochaetales</taxon>
        <taxon>Borreliaceae</taxon>
        <taxon>Borreliella</taxon>
    </lineage>
</organism>
<dbReference type="NCBIfam" id="NF033729">
    <property type="entry name" value="borfam54_2"/>
    <property type="match status" value="1"/>
</dbReference>
<dbReference type="AlphaFoldDB" id="A0A0H3C249"/>
<evidence type="ECO:0000313" key="1">
    <source>
        <dbReference type="EMBL" id="ACK74189.1"/>
    </source>
</evidence>
<dbReference type="KEGG" id="bbz:BbuZS7_E03"/>
<proteinExistence type="predicted"/>
<name>A0A0H3C249_BORBZ</name>
<gene>
    <name evidence="1" type="ordered locus">BbuZS7_E03</name>
</gene>
<protein>
    <submittedName>
        <fullName evidence="1">Uncharacterized protein</fullName>
    </submittedName>
</protein>
<geneLocation type="plasmid" evidence="1 2">
    <name>ZS7_lp25</name>
</geneLocation>
<sequence>MKNPKSNKSKLNIITAILASIYISCAPIGKVNTKPNSDTNPENNQN</sequence>
<dbReference type="Proteomes" id="UP000006901">
    <property type="component" value="Plasmid ZS7_lp25"/>
</dbReference>
<dbReference type="HOGENOM" id="CLU_3180855_0_0_12"/>
<keyword evidence="1" id="KW-0614">Plasmid</keyword>